<keyword evidence="3" id="KW-1185">Reference proteome</keyword>
<accession>D8LP81</accession>
<evidence type="ECO:0000313" key="2">
    <source>
        <dbReference type="EMBL" id="CBN80352.1"/>
    </source>
</evidence>
<reference evidence="2 3" key="1">
    <citation type="journal article" date="2010" name="Nature">
        <title>The Ectocarpus genome and the independent evolution of multicellularity in brown algae.</title>
        <authorList>
            <person name="Cock J.M."/>
            <person name="Sterck L."/>
            <person name="Rouze P."/>
            <person name="Scornet D."/>
            <person name="Allen A.E."/>
            <person name="Amoutzias G."/>
            <person name="Anthouard V."/>
            <person name="Artiguenave F."/>
            <person name="Aury J.M."/>
            <person name="Badger J.H."/>
            <person name="Beszteri B."/>
            <person name="Billiau K."/>
            <person name="Bonnet E."/>
            <person name="Bothwell J.H."/>
            <person name="Bowler C."/>
            <person name="Boyen C."/>
            <person name="Brownlee C."/>
            <person name="Carrano C.J."/>
            <person name="Charrier B."/>
            <person name="Cho G.Y."/>
            <person name="Coelho S.M."/>
            <person name="Collen J."/>
            <person name="Corre E."/>
            <person name="Da Silva C."/>
            <person name="Delage L."/>
            <person name="Delaroque N."/>
            <person name="Dittami S.M."/>
            <person name="Doulbeau S."/>
            <person name="Elias M."/>
            <person name="Farnham G."/>
            <person name="Gachon C.M."/>
            <person name="Gschloessl B."/>
            <person name="Heesch S."/>
            <person name="Jabbari K."/>
            <person name="Jubin C."/>
            <person name="Kawai H."/>
            <person name="Kimura K."/>
            <person name="Kloareg B."/>
            <person name="Kupper F.C."/>
            <person name="Lang D."/>
            <person name="Le Bail A."/>
            <person name="Leblanc C."/>
            <person name="Lerouge P."/>
            <person name="Lohr M."/>
            <person name="Lopez P.J."/>
            <person name="Martens C."/>
            <person name="Maumus F."/>
            <person name="Michel G."/>
            <person name="Miranda-Saavedra D."/>
            <person name="Morales J."/>
            <person name="Moreau H."/>
            <person name="Motomura T."/>
            <person name="Nagasato C."/>
            <person name="Napoli C.A."/>
            <person name="Nelson D.R."/>
            <person name="Nyvall-Collen P."/>
            <person name="Peters A.F."/>
            <person name="Pommier C."/>
            <person name="Potin P."/>
            <person name="Poulain J."/>
            <person name="Quesneville H."/>
            <person name="Read B."/>
            <person name="Rensing S.A."/>
            <person name="Ritter A."/>
            <person name="Rousvoal S."/>
            <person name="Samanta M."/>
            <person name="Samson G."/>
            <person name="Schroeder D.C."/>
            <person name="Segurens B."/>
            <person name="Strittmatter M."/>
            <person name="Tonon T."/>
            <person name="Tregear J.W."/>
            <person name="Valentin K."/>
            <person name="von Dassow P."/>
            <person name="Yamagishi T."/>
            <person name="Van de Peer Y."/>
            <person name="Wincker P."/>
        </authorList>
    </citation>
    <scope>NUCLEOTIDE SEQUENCE [LARGE SCALE GENOMIC DNA]</scope>
    <source>
        <strain evidence="3">Ec32 / CCAP1310/4</strain>
    </source>
</reference>
<gene>
    <name evidence="2" type="ORF">Esi_0052_0216</name>
</gene>
<protein>
    <submittedName>
        <fullName evidence="2">EsV-1-48</fullName>
    </submittedName>
</protein>
<organism evidence="2 3">
    <name type="scientific">Ectocarpus siliculosus</name>
    <name type="common">Brown alga</name>
    <name type="synonym">Conferva siliculosa</name>
    <dbReference type="NCBI Taxonomy" id="2880"/>
    <lineage>
        <taxon>Eukaryota</taxon>
        <taxon>Sar</taxon>
        <taxon>Stramenopiles</taxon>
        <taxon>Ochrophyta</taxon>
        <taxon>PX clade</taxon>
        <taxon>Phaeophyceae</taxon>
        <taxon>Ectocarpales</taxon>
        <taxon>Ectocarpaceae</taxon>
        <taxon>Ectocarpus</taxon>
    </lineage>
</organism>
<dbReference type="EMBL" id="FN649741">
    <property type="protein sequence ID" value="CBN80352.1"/>
    <property type="molecule type" value="Genomic_DNA"/>
</dbReference>
<dbReference type="AlphaFoldDB" id="D8LP81"/>
<proteinExistence type="predicted"/>
<evidence type="ECO:0000256" key="1">
    <source>
        <dbReference type="SAM" id="MobiDB-lite"/>
    </source>
</evidence>
<dbReference type="EMBL" id="FN648730">
    <property type="protein sequence ID" value="CBN80352.1"/>
    <property type="molecule type" value="Genomic_DNA"/>
</dbReference>
<evidence type="ECO:0000313" key="3">
    <source>
        <dbReference type="Proteomes" id="UP000002630"/>
    </source>
</evidence>
<feature type="region of interest" description="Disordered" evidence="1">
    <location>
        <begin position="73"/>
        <end position="92"/>
    </location>
</feature>
<name>D8LP81_ECTSI</name>
<sequence length="92" mass="9949">MWSSKEVLFISIATGFVFCFATIYAQNAMSRYVNHCVAEKTAANPLIGMGLVSKPSQQQRVQQNVLVSDHASVADIHSPPPGSGARWTPLST</sequence>
<dbReference type="Proteomes" id="UP000002630">
    <property type="component" value="Linkage Group LG16"/>
</dbReference>
<dbReference type="InParanoid" id="D8LP81"/>